<evidence type="ECO:0000256" key="1">
    <source>
        <dbReference type="SAM" id="SignalP"/>
    </source>
</evidence>
<feature type="signal peptide" evidence="1">
    <location>
        <begin position="1"/>
        <end position="26"/>
    </location>
</feature>
<comment type="caution">
    <text evidence="2">The sequence shown here is derived from an EMBL/GenBank/DDBJ whole genome shotgun (WGS) entry which is preliminary data.</text>
</comment>
<accession>A0A7J6VMX1</accession>
<gene>
    <name evidence="2" type="ORF">FRX31_024152</name>
</gene>
<evidence type="ECO:0000313" key="3">
    <source>
        <dbReference type="Proteomes" id="UP000554482"/>
    </source>
</evidence>
<dbReference type="AlphaFoldDB" id="A0A7J6VMX1"/>
<protein>
    <recommendedName>
        <fullName evidence="4">Transmembrane protein</fullName>
    </recommendedName>
</protein>
<reference evidence="2 3" key="1">
    <citation type="submission" date="2020-06" db="EMBL/GenBank/DDBJ databases">
        <title>Transcriptomic and genomic resources for Thalictrum thalictroides and T. hernandezii: Facilitating candidate gene discovery in an emerging model plant lineage.</title>
        <authorList>
            <person name="Arias T."/>
            <person name="Riano-Pachon D.M."/>
            <person name="Di Stilio V.S."/>
        </authorList>
    </citation>
    <scope>NUCLEOTIDE SEQUENCE [LARGE SCALE GENOMIC DNA]</scope>
    <source>
        <strain evidence="3">cv. WT478/WT964</strain>
        <tissue evidence="2">Leaves</tissue>
    </source>
</reference>
<dbReference type="OrthoDB" id="1138362at2759"/>
<name>A0A7J6VMX1_THATH</name>
<dbReference type="Proteomes" id="UP000554482">
    <property type="component" value="Unassembled WGS sequence"/>
</dbReference>
<organism evidence="2 3">
    <name type="scientific">Thalictrum thalictroides</name>
    <name type="common">Rue-anemone</name>
    <name type="synonym">Anemone thalictroides</name>
    <dbReference type="NCBI Taxonomy" id="46969"/>
    <lineage>
        <taxon>Eukaryota</taxon>
        <taxon>Viridiplantae</taxon>
        <taxon>Streptophyta</taxon>
        <taxon>Embryophyta</taxon>
        <taxon>Tracheophyta</taxon>
        <taxon>Spermatophyta</taxon>
        <taxon>Magnoliopsida</taxon>
        <taxon>Ranunculales</taxon>
        <taxon>Ranunculaceae</taxon>
        <taxon>Thalictroideae</taxon>
        <taxon>Thalictrum</taxon>
    </lineage>
</organism>
<sequence>MKPCSIMFFCLITTALYLSSLNIAHASSSSSSITSTLLAGKRTMRKMGSEKPEVRQEDNDIKVVKTQWQQADKGSAVGEDVDEDGDELLYHIDYHGVSTHPYPSPKHPRP</sequence>
<dbReference type="EMBL" id="JABWDY010029591">
    <property type="protein sequence ID" value="KAF5186263.1"/>
    <property type="molecule type" value="Genomic_DNA"/>
</dbReference>
<feature type="chain" id="PRO_5029684849" description="Transmembrane protein" evidence="1">
    <location>
        <begin position="27"/>
        <end position="110"/>
    </location>
</feature>
<evidence type="ECO:0000313" key="2">
    <source>
        <dbReference type="EMBL" id="KAF5186263.1"/>
    </source>
</evidence>
<evidence type="ECO:0008006" key="4">
    <source>
        <dbReference type="Google" id="ProtNLM"/>
    </source>
</evidence>
<keyword evidence="1" id="KW-0732">Signal</keyword>
<proteinExistence type="predicted"/>
<keyword evidence="3" id="KW-1185">Reference proteome</keyword>